<sequence length="284" mass="31825">MVDNTGKVMREVVVKELWSYPVKGCQGVAVDSLQITKMGIVGDRIFSLWEEGGALVSQKETPKIASIAARFTPENGVLELSHATHGSYRHSIRSEGDRLASKWVLDKFETIDQGDEVAEWLSILLEKNVRLVTPDQPWKIVLPHPLLKRMHDSEKQKFFAASEVSLANRASLDDLNSRLESPVPMDRFRVNVVVDGIDAYEEDEMDALANENVELLQVSAAERCVIIATDQKTGHRPKNNILQVLGEYRRRSAETKFSSGLLFGNYMTVGREGLLRTGDRLSFA</sequence>
<dbReference type="PANTHER" id="PTHR14237:SF19">
    <property type="entry name" value="MITOCHONDRIAL AMIDOXIME REDUCING COMPONENT 1"/>
    <property type="match status" value="1"/>
</dbReference>
<dbReference type="GO" id="GO:0030151">
    <property type="term" value="F:molybdenum ion binding"/>
    <property type="evidence" value="ECO:0007669"/>
    <property type="project" value="InterPro"/>
</dbReference>
<protein>
    <recommendedName>
        <fullName evidence="1">MOSC domain-containing protein</fullName>
    </recommendedName>
</protein>
<accession>A0A381PHL4</accession>
<dbReference type="EMBL" id="UINC01000966">
    <property type="protein sequence ID" value="SUZ65697.1"/>
    <property type="molecule type" value="Genomic_DNA"/>
</dbReference>
<dbReference type="PROSITE" id="PS51340">
    <property type="entry name" value="MOSC"/>
    <property type="match status" value="1"/>
</dbReference>
<dbReference type="AlphaFoldDB" id="A0A381PHL4"/>
<evidence type="ECO:0000259" key="1">
    <source>
        <dbReference type="PROSITE" id="PS51340"/>
    </source>
</evidence>
<dbReference type="PANTHER" id="PTHR14237">
    <property type="entry name" value="MOLYBDOPTERIN COFACTOR SULFURASE MOSC"/>
    <property type="match status" value="1"/>
</dbReference>
<dbReference type="InterPro" id="IPR005302">
    <property type="entry name" value="MoCF_Sase_C"/>
</dbReference>
<dbReference type="InterPro" id="IPR011037">
    <property type="entry name" value="Pyrv_Knase-like_insert_dom_sf"/>
</dbReference>
<dbReference type="Pfam" id="PF03476">
    <property type="entry name" value="MOSC_N"/>
    <property type="match status" value="1"/>
</dbReference>
<organism evidence="2">
    <name type="scientific">marine metagenome</name>
    <dbReference type="NCBI Taxonomy" id="408172"/>
    <lineage>
        <taxon>unclassified sequences</taxon>
        <taxon>metagenomes</taxon>
        <taxon>ecological metagenomes</taxon>
    </lineage>
</organism>
<dbReference type="SUPFAM" id="SSF50800">
    <property type="entry name" value="PK beta-barrel domain-like"/>
    <property type="match status" value="1"/>
</dbReference>
<dbReference type="Pfam" id="PF03473">
    <property type="entry name" value="MOSC"/>
    <property type="match status" value="1"/>
</dbReference>
<dbReference type="GO" id="GO:0030170">
    <property type="term" value="F:pyridoxal phosphate binding"/>
    <property type="evidence" value="ECO:0007669"/>
    <property type="project" value="InterPro"/>
</dbReference>
<evidence type="ECO:0000313" key="2">
    <source>
        <dbReference type="EMBL" id="SUZ65697.1"/>
    </source>
</evidence>
<feature type="domain" description="MOSC" evidence="1">
    <location>
        <begin position="78"/>
        <end position="284"/>
    </location>
</feature>
<dbReference type="GO" id="GO:0003824">
    <property type="term" value="F:catalytic activity"/>
    <property type="evidence" value="ECO:0007669"/>
    <property type="project" value="InterPro"/>
</dbReference>
<dbReference type="SUPFAM" id="SSF141673">
    <property type="entry name" value="MOSC N-terminal domain-like"/>
    <property type="match status" value="1"/>
</dbReference>
<gene>
    <name evidence="2" type="ORF">METZ01_LOCUS18551</name>
</gene>
<reference evidence="2" key="1">
    <citation type="submission" date="2018-05" db="EMBL/GenBank/DDBJ databases">
        <authorList>
            <person name="Lanie J.A."/>
            <person name="Ng W.-L."/>
            <person name="Kazmierczak K.M."/>
            <person name="Andrzejewski T.M."/>
            <person name="Davidsen T.M."/>
            <person name="Wayne K.J."/>
            <person name="Tettelin H."/>
            <person name="Glass J.I."/>
            <person name="Rusch D."/>
            <person name="Podicherti R."/>
            <person name="Tsui H.-C.T."/>
            <person name="Winkler M.E."/>
        </authorList>
    </citation>
    <scope>NUCLEOTIDE SEQUENCE</scope>
</reference>
<proteinExistence type="predicted"/>
<dbReference type="InterPro" id="IPR005303">
    <property type="entry name" value="MOCOS_middle"/>
</dbReference>
<name>A0A381PHL4_9ZZZZ</name>